<feature type="compositionally biased region" description="Basic and acidic residues" evidence="1">
    <location>
        <begin position="68"/>
        <end position="83"/>
    </location>
</feature>
<feature type="region of interest" description="Disordered" evidence="1">
    <location>
        <begin position="1"/>
        <end position="133"/>
    </location>
</feature>
<feature type="compositionally biased region" description="Basic residues" evidence="1">
    <location>
        <begin position="1"/>
        <end position="12"/>
    </location>
</feature>
<gene>
    <name evidence="2" type="ORF">IWX46DRAFT_209130</name>
</gene>
<protein>
    <submittedName>
        <fullName evidence="2">Uncharacterized protein</fullName>
    </submittedName>
</protein>
<dbReference type="Proteomes" id="UP001365128">
    <property type="component" value="Unassembled WGS sequence"/>
</dbReference>
<keyword evidence="3" id="KW-1185">Reference proteome</keyword>
<feature type="compositionally biased region" description="Low complexity" evidence="1">
    <location>
        <begin position="27"/>
        <end position="47"/>
    </location>
</feature>
<sequence>MSSRATHVHPTHRTTTASGMRRNLFNSTLSRRPTAPSTTSATSATTLHLADVDDEEGEEGEGRQGVILERDRDMVARDEDGNYRLDMPLLGPLPSDEESEEKEAKTHLVETYRRHQQQTHPEGTGKKGDEERENCSLCTELQDTLRASLQAKLDSLEEDKWMFEAEDPKMMMME</sequence>
<accession>A0ABR1LUX7</accession>
<reference evidence="2 3" key="1">
    <citation type="submission" date="2024-04" db="EMBL/GenBank/DDBJ databases">
        <title>Phyllosticta paracitricarpa is synonymous to the EU quarantine fungus P. citricarpa based on phylogenomic analyses.</title>
        <authorList>
            <consortium name="Lawrence Berkeley National Laboratory"/>
            <person name="Van Ingen-Buijs V.A."/>
            <person name="Van Westerhoven A.C."/>
            <person name="Haridas S."/>
            <person name="Skiadas P."/>
            <person name="Martin F."/>
            <person name="Groenewald J.Z."/>
            <person name="Crous P.W."/>
            <person name="Seidl M.F."/>
        </authorList>
    </citation>
    <scope>NUCLEOTIDE SEQUENCE [LARGE SCALE GENOMIC DNA]</scope>
    <source>
        <strain evidence="2 3">CBS 122670</strain>
    </source>
</reference>
<organism evidence="2 3">
    <name type="scientific">Phyllosticta citricarpa</name>
    <dbReference type="NCBI Taxonomy" id="55181"/>
    <lineage>
        <taxon>Eukaryota</taxon>
        <taxon>Fungi</taxon>
        <taxon>Dikarya</taxon>
        <taxon>Ascomycota</taxon>
        <taxon>Pezizomycotina</taxon>
        <taxon>Dothideomycetes</taxon>
        <taxon>Dothideomycetes incertae sedis</taxon>
        <taxon>Botryosphaeriales</taxon>
        <taxon>Phyllostictaceae</taxon>
        <taxon>Phyllosticta</taxon>
    </lineage>
</organism>
<evidence type="ECO:0000313" key="3">
    <source>
        <dbReference type="Proteomes" id="UP001365128"/>
    </source>
</evidence>
<proteinExistence type="predicted"/>
<evidence type="ECO:0000256" key="1">
    <source>
        <dbReference type="SAM" id="MobiDB-lite"/>
    </source>
</evidence>
<comment type="caution">
    <text evidence="2">The sequence shown here is derived from an EMBL/GenBank/DDBJ whole genome shotgun (WGS) entry which is preliminary data.</text>
</comment>
<feature type="compositionally biased region" description="Basic and acidic residues" evidence="1">
    <location>
        <begin position="123"/>
        <end position="133"/>
    </location>
</feature>
<name>A0ABR1LUX7_9PEZI</name>
<feature type="compositionally biased region" description="Basic and acidic residues" evidence="1">
    <location>
        <begin position="102"/>
        <end position="113"/>
    </location>
</feature>
<dbReference type="EMBL" id="JBBPDW010000029">
    <property type="protein sequence ID" value="KAK7539018.1"/>
    <property type="molecule type" value="Genomic_DNA"/>
</dbReference>
<evidence type="ECO:0000313" key="2">
    <source>
        <dbReference type="EMBL" id="KAK7539018.1"/>
    </source>
</evidence>